<dbReference type="RefSeq" id="WP_267565557.1">
    <property type="nucleotide sequence ID" value="NZ_JAPNTZ010000008.1"/>
</dbReference>
<evidence type="ECO:0000256" key="1">
    <source>
        <dbReference type="ARBA" id="ARBA00003818"/>
    </source>
</evidence>
<sequence>MSAREVTAGPVAAGPPPIPVLAAPWSVRELTAGDDDAGLVSRWMGEPHVERFWEQAWPPARWAEALAEQLSGDYSRPLLISYEGRPFAYVEVYRTPLDVVGLHYDTDPHDLGVHLAIGDRERTGRGLGRAMVSAIADGLHAADPRCRRLLADPDERHEMARRMFVGAGFRLLNVSDLGHKRAALHVRELPA</sequence>
<dbReference type="SMART" id="SM01006">
    <property type="entry name" value="AlcB"/>
    <property type="match status" value="1"/>
</dbReference>
<protein>
    <recommendedName>
        <fullName evidence="3">Lysine N-acyltransferase MbtK</fullName>
    </recommendedName>
    <alternativeName>
        <fullName evidence="4">Mycobactin synthase protein K</fullName>
    </alternativeName>
</protein>
<dbReference type="InterPro" id="IPR019432">
    <property type="entry name" value="Acyltransferase_MbtK/IucB-like"/>
</dbReference>
<keyword evidence="7" id="KW-1185">Reference proteome</keyword>
<comment type="caution">
    <text evidence="6">The sequence shown here is derived from an EMBL/GenBank/DDBJ whole genome shotgun (WGS) entry which is preliminary data.</text>
</comment>
<dbReference type="SUPFAM" id="SSF55729">
    <property type="entry name" value="Acyl-CoA N-acyltransferases (Nat)"/>
    <property type="match status" value="1"/>
</dbReference>
<dbReference type="Gene3D" id="3.40.630.30">
    <property type="match status" value="1"/>
</dbReference>
<evidence type="ECO:0000259" key="5">
    <source>
        <dbReference type="SMART" id="SM01006"/>
    </source>
</evidence>
<organism evidence="6 7">
    <name type="scientific">Paractinoplanes pyxinae</name>
    <dbReference type="NCBI Taxonomy" id="2997416"/>
    <lineage>
        <taxon>Bacteria</taxon>
        <taxon>Bacillati</taxon>
        <taxon>Actinomycetota</taxon>
        <taxon>Actinomycetes</taxon>
        <taxon>Micromonosporales</taxon>
        <taxon>Micromonosporaceae</taxon>
        <taxon>Paractinoplanes</taxon>
    </lineage>
</organism>
<feature type="domain" description="Acyltransferase MbtK/IucB-like conserved" evidence="5">
    <location>
        <begin position="28"/>
        <end position="76"/>
    </location>
</feature>
<comment type="function">
    <text evidence="1">Acyltransferase required for the direct transfer of medium- to long-chain fatty acyl moieties from a carrier protein (MbtL) on to the epsilon-amino group of lysine residue in the mycobactin core.</text>
</comment>
<evidence type="ECO:0000256" key="3">
    <source>
        <dbReference type="ARBA" id="ARBA00020586"/>
    </source>
</evidence>
<evidence type="ECO:0000313" key="7">
    <source>
        <dbReference type="Proteomes" id="UP001151002"/>
    </source>
</evidence>
<dbReference type="EMBL" id="JAPNTZ010000008">
    <property type="protein sequence ID" value="MCY1141190.1"/>
    <property type="molecule type" value="Genomic_DNA"/>
</dbReference>
<reference evidence="6" key="1">
    <citation type="submission" date="2022-11" db="EMBL/GenBank/DDBJ databases">
        <authorList>
            <person name="Somphong A."/>
            <person name="Phongsopitanun W."/>
        </authorList>
    </citation>
    <scope>NUCLEOTIDE SEQUENCE</scope>
    <source>
        <strain evidence="6">Pm04-4</strain>
    </source>
</reference>
<name>A0ABT4B5N6_9ACTN</name>
<evidence type="ECO:0000256" key="2">
    <source>
        <dbReference type="ARBA" id="ARBA00005102"/>
    </source>
</evidence>
<evidence type="ECO:0000256" key="4">
    <source>
        <dbReference type="ARBA" id="ARBA00031122"/>
    </source>
</evidence>
<gene>
    <name evidence="6" type="ORF">OWR29_24590</name>
</gene>
<dbReference type="PANTHER" id="PTHR31438:SF1">
    <property type="entry name" value="LYSINE N-ACYLTRANSFERASE C17G9.06C-RELATED"/>
    <property type="match status" value="1"/>
</dbReference>
<dbReference type="PANTHER" id="PTHR31438">
    <property type="entry name" value="LYSINE N-ACYLTRANSFERASE C17G9.06C-RELATED"/>
    <property type="match status" value="1"/>
</dbReference>
<dbReference type="InterPro" id="IPR016181">
    <property type="entry name" value="Acyl_CoA_acyltransferase"/>
</dbReference>
<evidence type="ECO:0000313" key="6">
    <source>
        <dbReference type="EMBL" id="MCY1141190.1"/>
    </source>
</evidence>
<dbReference type="Proteomes" id="UP001151002">
    <property type="component" value="Unassembled WGS sequence"/>
</dbReference>
<dbReference type="Pfam" id="PF13523">
    <property type="entry name" value="Acetyltransf_8"/>
    <property type="match status" value="1"/>
</dbReference>
<accession>A0ABT4B5N6</accession>
<proteinExistence type="predicted"/>
<comment type="pathway">
    <text evidence="2">Siderophore biosynthesis; mycobactin biosynthesis.</text>
</comment>